<feature type="domain" description="Peptidase M12A" evidence="8">
    <location>
        <begin position="42"/>
        <end position="103"/>
    </location>
</feature>
<evidence type="ECO:0000256" key="7">
    <source>
        <dbReference type="PROSITE-ProRule" id="PRU01211"/>
    </source>
</evidence>
<accession>A0A8X6JAX8</accession>
<comment type="cofactor">
    <cofactor evidence="1">
        <name>Zn(2+)</name>
        <dbReference type="ChEBI" id="CHEBI:29105"/>
    </cofactor>
</comment>
<dbReference type="AlphaFoldDB" id="A0A8X6JAX8"/>
<dbReference type="Pfam" id="PF01400">
    <property type="entry name" value="Astacin"/>
    <property type="match status" value="1"/>
</dbReference>
<dbReference type="GO" id="GO:0046872">
    <property type="term" value="F:metal ion binding"/>
    <property type="evidence" value="ECO:0007669"/>
    <property type="project" value="UniProtKB-KW"/>
</dbReference>
<dbReference type="GO" id="GO:0006508">
    <property type="term" value="P:proteolysis"/>
    <property type="evidence" value="ECO:0007669"/>
    <property type="project" value="UniProtKB-KW"/>
</dbReference>
<comment type="caution">
    <text evidence="9">The sequence shown here is derived from an EMBL/GenBank/DDBJ whole genome shotgun (WGS) entry which is preliminary data.</text>
</comment>
<organism evidence="9 10">
    <name type="scientific">Nephila pilipes</name>
    <name type="common">Giant wood spider</name>
    <name type="synonym">Nephila maculata</name>
    <dbReference type="NCBI Taxonomy" id="299642"/>
    <lineage>
        <taxon>Eukaryota</taxon>
        <taxon>Metazoa</taxon>
        <taxon>Ecdysozoa</taxon>
        <taxon>Arthropoda</taxon>
        <taxon>Chelicerata</taxon>
        <taxon>Arachnida</taxon>
        <taxon>Araneae</taxon>
        <taxon>Araneomorphae</taxon>
        <taxon>Entelegynae</taxon>
        <taxon>Araneoidea</taxon>
        <taxon>Nephilidae</taxon>
        <taxon>Nephila</taxon>
    </lineage>
</organism>
<evidence type="ECO:0000256" key="1">
    <source>
        <dbReference type="ARBA" id="ARBA00001947"/>
    </source>
</evidence>
<reference evidence="9" key="1">
    <citation type="submission" date="2020-08" db="EMBL/GenBank/DDBJ databases">
        <title>Multicomponent nature underlies the extraordinary mechanical properties of spider dragline silk.</title>
        <authorList>
            <person name="Kono N."/>
            <person name="Nakamura H."/>
            <person name="Mori M."/>
            <person name="Yoshida Y."/>
            <person name="Ohtoshi R."/>
            <person name="Malay A.D."/>
            <person name="Moran D.A.P."/>
            <person name="Tomita M."/>
            <person name="Numata K."/>
            <person name="Arakawa K."/>
        </authorList>
    </citation>
    <scope>NUCLEOTIDE SEQUENCE</scope>
</reference>
<evidence type="ECO:0000256" key="2">
    <source>
        <dbReference type="ARBA" id="ARBA00022670"/>
    </source>
</evidence>
<name>A0A8X6JAX8_NEPPI</name>
<dbReference type="OrthoDB" id="6433317at2759"/>
<dbReference type="PROSITE" id="PS51864">
    <property type="entry name" value="ASTACIN"/>
    <property type="match status" value="1"/>
</dbReference>
<evidence type="ECO:0000313" key="10">
    <source>
        <dbReference type="Proteomes" id="UP000887013"/>
    </source>
</evidence>
<dbReference type="PANTHER" id="PTHR10127">
    <property type="entry name" value="DISCOIDIN, CUB, EGF, LAMININ , AND ZINC METALLOPROTEASE DOMAIN CONTAINING"/>
    <property type="match status" value="1"/>
</dbReference>
<keyword evidence="4" id="KW-0378">Hydrolase</keyword>
<gene>
    <name evidence="9" type="primary">AVEN_124964_1</name>
    <name evidence="9" type="ORF">NPIL_44211</name>
</gene>
<dbReference type="InterPro" id="IPR001506">
    <property type="entry name" value="Peptidase_M12A"/>
</dbReference>
<evidence type="ECO:0000313" key="9">
    <source>
        <dbReference type="EMBL" id="GFS53412.1"/>
    </source>
</evidence>
<dbReference type="SUPFAM" id="SSF55486">
    <property type="entry name" value="Metalloproteases ('zincins'), catalytic domain"/>
    <property type="match status" value="1"/>
</dbReference>
<evidence type="ECO:0000256" key="3">
    <source>
        <dbReference type="ARBA" id="ARBA00022723"/>
    </source>
</evidence>
<keyword evidence="6" id="KW-0482">Metalloprotease</keyword>
<dbReference type="EMBL" id="BMAW01046075">
    <property type="protein sequence ID" value="GFS53412.1"/>
    <property type="molecule type" value="Genomic_DNA"/>
</dbReference>
<evidence type="ECO:0000256" key="6">
    <source>
        <dbReference type="ARBA" id="ARBA00023049"/>
    </source>
</evidence>
<dbReference type="PANTHER" id="PTHR10127:SF780">
    <property type="entry name" value="METALLOENDOPEPTIDASE"/>
    <property type="match status" value="1"/>
</dbReference>
<protein>
    <submittedName>
        <fullName evidence="9">Astacin domain-containing protein</fullName>
    </submittedName>
</protein>
<keyword evidence="10" id="KW-1185">Reference proteome</keyword>
<sequence>MLLLLALIGFAAAIPLNNGFDPMQNPDLFGGDMLGIDPKDKNVIPGFQLRWPGGEVAYDIDPSLEKHTAKILEAMKDYEDKTCVIFKKRTYQRDYIRIFSGQGDQSPSLTSPFYHKSTVVTFKHHLPYNNELRCISSVSSFGTNRFFLASNYTSHPLRYKYL</sequence>
<dbReference type="GO" id="GO:0004222">
    <property type="term" value="F:metalloendopeptidase activity"/>
    <property type="evidence" value="ECO:0007669"/>
    <property type="project" value="InterPro"/>
</dbReference>
<dbReference type="Proteomes" id="UP000887013">
    <property type="component" value="Unassembled WGS sequence"/>
</dbReference>
<comment type="caution">
    <text evidence="7">Lacks conserved residue(s) required for the propagation of feature annotation.</text>
</comment>
<evidence type="ECO:0000256" key="4">
    <source>
        <dbReference type="ARBA" id="ARBA00022801"/>
    </source>
</evidence>
<keyword evidence="3" id="KW-0479">Metal-binding</keyword>
<keyword evidence="5" id="KW-0862">Zinc</keyword>
<keyword evidence="2" id="KW-0645">Protease</keyword>
<proteinExistence type="predicted"/>
<dbReference type="Gene3D" id="3.40.390.10">
    <property type="entry name" value="Collagenase (Catalytic Domain)"/>
    <property type="match status" value="1"/>
</dbReference>
<evidence type="ECO:0000256" key="5">
    <source>
        <dbReference type="ARBA" id="ARBA00022833"/>
    </source>
</evidence>
<dbReference type="InterPro" id="IPR024079">
    <property type="entry name" value="MetalloPept_cat_dom_sf"/>
</dbReference>
<evidence type="ECO:0000259" key="8">
    <source>
        <dbReference type="PROSITE" id="PS51864"/>
    </source>
</evidence>